<dbReference type="STRING" id="1229780.BN381_60006"/>
<dbReference type="PANTHER" id="PTHR21432:SF20">
    <property type="entry name" value="ACETYL-COA HYDROLASE"/>
    <property type="match status" value="1"/>
</dbReference>
<evidence type="ECO:0000313" key="2">
    <source>
        <dbReference type="EMBL" id="CCM65102.1"/>
    </source>
</evidence>
<organism evidence="2 3">
    <name type="scientific">Candidatus Neomicrothrix parvicella RN1</name>
    <dbReference type="NCBI Taxonomy" id="1229780"/>
    <lineage>
        <taxon>Bacteria</taxon>
        <taxon>Bacillati</taxon>
        <taxon>Actinomycetota</taxon>
        <taxon>Acidimicrobiia</taxon>
        <taxon>Acidimicrobiales</taxon>
        <taxon>Microthrixaceae</taxon>
        <taxon>Candidatus Neomicrothrix</taxon>
    </lineage>
</organism>
<dbReference type="Gene3D" id="3.30.750.70">
    <property type="entry name" value="4-hydroxybutyrate coenzyme like domains"/>
    <property type="match status" value="1"/>
</dbReference>
<dbReference type="InterPro" id="IPR037171">
    <property type="entry name" value="NagB/RpiA_transferase-like"/>
</dbReference>
<proteinExistence type="predicted"/>
<keyword evidence="2" id="KW-0378">Hydrolase</keyword>
<dbReference type="PANTHER" id="PTHR21432">
    <property type="entry name" value="ACETYL-COA HYDROLASE-RELATED"/>
    <property type="match status" value="1"/>
</dbReference>
<dbReference type="Pfam" id="PF13336">
    <property type="entry name" value="AcetylCoA_hyd_C"/>
    <property type="match status" value="1"/>
</dbReference>
<dbReference type="SUPFAM" id="SSF100950">
    <property type="entry name" value="NagB/RpiA/CoA transferase-like"/>
    <property type="match status" value="2"/>
</dbReference>
<dbReference type="InterPro" id="IPR038460">
    <property type="entry name" value="AcetylCoA_hyd_C_sf"/>
</dbReference>
<dbReference type="InterPro" id="IPR046433">
    <property type="entry name" value="ActCoA_hydro"/>
</dbReference>
<dbReference type="GO" id="GO:0016787">
    <property type="term" value="F:hydrolase activity"/>
    <property type="evidence" value="ECO:0007669"/>
    <property type="project" value="UniProtKB-KW"/>
</dbReference>
<protein>
    <submittedName>
        <fullName evidence="2">Acetyl-CoA hydrolase</fullName>
    </submittedName>
</protein>
<dbReference type="eggNOG" id="COG0427">
    <property type="taxonomic scope" value="Bacteria"/>
</dbReference>
<comment type="caution">
    <text evidence="2">The sequence shown here is derived from an EMBL/GenBank/DDBJ whole genome shotgun (WGS) entry which is preliminary data.</text>
</comment>
<dbReference type="GO" id="GO:0006083">
    <property type="term" value="P:acetate metabolic process"/>
    <property type="evidence" value="ECO:0007669"/>
    <property type="project" value="InterPro"/>
</dbReference>
<keyword evidence="3" id="KW-1185">Reference proteome</keyword>
<name>R4Z753_9ACTN</name>
<accession>R4Z753</accession>
<dbReference type="Gene3D" id="3.40.1080.20">
    <property type="entry name" value="Acetyl-CoA hydrolase/transferase C-terminal domain"/>
    <property type="match status" value="1"/>
</dbReference>
<sequence length="435" mass="46477">MSTFQPDSMDEAVASIRPVDELGVPLGPGHPIGLLHALGARDDWEDLTVAGALLTDLYDLFTKPTVRFLSGFFGPIERGYRDAGFNIEFVPADFRRFAPVLEAQAPRVMATAAALPDAAGWMSLSLHAGATVDELHRAGADPDRVLIVEVSPHFPRTLGLGPYSHRMHVDECDFVVETDRSPVALPDPEPSEIDRAIAGFATGYISDGSTIQTGIGSIPSTIAKLLVEGDGGDYGIHSEMFTSGLKLLHDSGKVTNNAKGIFQGYSITTFAAGNQGLYDWLNDRDDVRFLPVHVVNSAEVIANNANMVSINGAMSIDLFGQVVADTIDGKQFSGIGGHEEFVSGSGLELSDRSLICLPSTATIDGQLRSRITATLMAGSVVTTPRHHLDVVCTEYGAAEMQGRTVRERAAALAEIAHPDFRDELFEAAAGMGRGR</sequence>
<dbReference type="Gene3D" id="3.40.1080.10">
    <property type="entry name" value="Glutaconate Coenzyme A-transferase"/>
    <property type="match status" value="1"/>
</dbReference>
<evidence type="ECO:0000313" key="3">
    <source>
        <dbReference type="Proteomes" id="UP000018291"/>
    </source>
</evidence>
<dbReference type="Proteomes" id="UP000018291">
    <property type="component" value="Unassembled WGS sequence"/>
</dbReference>
<reference evidence="2 3" key="1">
    <citation type="journal article" date="2013" name="ISME J.">
        <title>Metabolic model for the filamentous 'Candidatus Microthrix parvicella' based on genomic and metagenomic analyses.</title>
        <authorList>
            <person name="Jon McIlroy S."/>
            <person name="Kristiansen R."/>
            <person name="Albertsen M."/>
            <person name="Michael Karst S."/>
            <person name="Rossetti S."/>
            <person name="Lund Nielsen J."/>
            <person name="Tandoi V."/>
            <person name="James Seviour R."/>
            <person name="Nielsen P.H."/>
        </authorList>
    </citation>
    <scope>NUCLEOTIDE SEQUENCE [LARGE SCALE GENOMIC DNA]</scope>
    <source>
        <strain evidence="2 3">RN1</strain>
    </source>
</reference>
<evidence type="ECO:0000259" key="1">
    <source>
        <dbReference type="Pfam" id="PF13336"/>
    </source>
</evidence>
<dbReference type="AlphaFoldDB" id="R4Z753"/>
<feature type="domain" description="Acetyl-CoA hydrolase/transferase C-terminal" evidence="1">
    <location>
        <begin position="273"/>
        <end position="428"/>
    </location>
</feature>
<dbReference type="GO" id="GO:0008775">
    <property type="term" value="F:acetate CoA-transferase activity"/>
    <property type="evidence" value="ECO:0007669"/>
    <property type="project" value="InterPro"/>
</dbReference>
<dbReference type="InterPro" id="IPR026888">
    <property type="entry name" value="AcetylCoA_hyd_C"/>
</dbReference>
<dbReference type="HOGENOM" id="CLU_030703_1_0_11"/>
<gene>
    <name evidence="2" type="ORF">BN381_60006</name>
</gene>
<dbReference type="EMBL" id="CANL01000056">
    <property type="protein sequence ID" value="CCM65102.1"/>
    <property type="molecule type" value="Genomic_DNA"/>
</dbReference>